<dbReference type="SMART" id="SM00304">
    <property type="entry name" value="HAMP"/>
    <property type="match status" value="2"/>
</dbReference>
<organism evidence="8 9">
    <name type="scientific">Geotalea uraniireducens (strain Rf4)</name>
    <name type="common">Geobacter uraniireducens</name>
    <dbReference type="NCBI Taxonomy" id="351605"/>
    <lineage>
        <taxon>Bacteria</taxon>
        <taxon>Pseudomonadati</taxon>
        <taxon>Thermodesulfobacteriota</taxon>
        <taxon>Desulfuromonadia</taxon>
        <taxon>Geobacterales</taxon>
        <taxon>Geobacteraceae</taxon>
        <taxon>Geotalea</taxon>
    </lineage>
</organism>
<dbReference type="KEGG" id="gur:Gura_0476"/>
<dbReference type="HOGENOM" id="CLU_000445_107_27_7"/>
<dbReference type="AlphaFoldDB" id="A5GCK0"/>
<evidence type="ECO:0000256" key="1">
    <source>
        <dbReference type="ARBA" id="ARBA00004370"/>
    </source>
</evidence>
<dbReference type="EMBL" id="CP000698">
    <property type="protein sequence ID" value="ABQ24691.1"/>
    <property type="molecule type" value="Genomic_DNA"/>
</dbReference>
<evidence type="ECO:0000259" key="6">
    <source>
        <dbReference type="PROSITE" id="PS50111"/>
    </source>
</evidence>
<dbReference type="InterPro" id="IPR004090">
    <property type="entry name" value="Chemotax_Me-accpt_rcpt"/>
</dbReference>
<dbReference type="PANTHER" id="PTHR32089">
    <property type="entry name" value="METHYL-ACCEPTING CHEMOTAXIS PROTEIN MCPB"/>
    <property type="match status" value="1"/>
</dbReference>
<keyword evidence="5" id="KW-0812">Transmembrane</keyword>
<keyword evidence="9" id="KW-1185">Reference proteome</keyword>
<dbReference type="GO" id="GO:0016020">
    <property type="term" value="C:membrane"/>
    <property type="evidence" value="ECO:0007669"/>
    <property type="project" value="UniProtKB-SubCell"/>
</dbReference>
<feature type="transmembrane region" description="Helical" evidence="5">
    <location>
        <begin position="478"/>
        <end position="500"/>
    </location>
</feature>
<dbReference type="PROSITE" id="PS50111">
    <property type="entry name" value="CHEMOTAXIS_TRANSDUC_2"/>
    <property type="match status" value="1"/>
</dbReference>
<comment type="subcellular location">
    <subcellularLocation>
        <location evidence="1">Membrane</location>
    </subcellularLocation>
</comment>
<dbReference type="Gene3D" id="1.10.287.950">
    <property type="entry name" value="Methyl-accepting chemotaxis protein"/>
    <property type="match status" value="1"/>
</dbReference>
<keyword evidence="5" id="KW-0472">Membrane</keyword>
<dbReference type="PANTHER" id="PTHR32089:SF112">
    <property type="entry name" value="LYSOZYME-LIKE PROTEIN-RELATED"/>
    <property type="match status" value="1"/>
</dbReference>
<keyword evidence="2 4" id="KW-0807">Transducer</keyword>
<dbReference type="OrthoDB" id="5389416at2"/>
<dbReference type="STRING" id="351605.Gura_0476"/>
<dbReference type="GO" id="GO:0007165">
    <property type="term" value="P:signal transduction"/>
    <property type="evidence" value="ECO:0007669"/>
    <property type="project" value="UniProtKB-KW"/>
</dbReference>
<dbReference type="PROSITE" id="PS50885">
    <property type="entry name" value="HAMP"/>
    <property type="match status" value="1"/>
</dbReference>
<dbReference type="SMART" id="SM00283">
    <property type="entry name" value="MA"/>
    <property type="match status" value="1"/>
</dbReference>
<evidence type="ECO:0000256" key="4">
    <source>
        <dbReference type="PROSITE-ProRule" id="PRU00284"/>
    </source>
</evidence>
<evidence type="ECO:0000313" key="9">
    <source>
        <dbReference type="Proteomes" id="UP000006695"/>
    </source>
</evidence>
<dbReference type="Pfam" id="PF00015">
    <property type="entry name" value="MCPsignal"/>
    <property type="match status" value="1"/>
</dbReference>
<dbReference type="GO" id="GO:0004888">
    <property type="term" value="F:transmembrane signaling receptor activity"/>
    <property type="evidence" value="ECO:0007669"/>
    <property type="project" value="InterPro"/>
</dbReference>
<gene>
    <name evidence="8" type="ordered locus">Gura_0476</name>
</gene>
<evidence type="ECO:0000256" key="3">
    <source>
        <dbReference type="ARBA" id="ARBA00029447"/>
    </source>
</evidence>
<dbReference type="SUPFAM" id="SSF58104">
    <property type="entry name" value="Methyl-accepting chemotaxis protein (MCP) signaling domain"/>
    <property type="match status" value="1"/>
</dbReference>
<comment type="similarity">
    <text evidence="3">Belongs to the methyl-accepting chemotaxis (MCP) protein family.</text>
</comment>
<dbReference type="CDD" id="cd06225">
    <property type="entry name" value="HAMP"/>
    <property type="match status" value="1"/>
</dbReference>
<evidence type="ECO:0000256" key="2">
    <source>
        <dbReference type="ARBA" id="ARBA00023224"/>
    </source>
</evidence>
<dbReference type="Pfam" id="PF00672">
    <property type="entry name" value="HAMP"/>
    <property type="match status" value="1"/>
</dbReference>
<dbReference type="PRINTS" id="PR00260">
    <property type="entry name" value="CHEMTRNSDUCR"/>
</dbReference>
<protein>
    <submittedName>
        <fullName evidence="8">Methyl-accepting chemotaxis sensory transducer</fullName>
    </submittedName>
</protein>
<dbReference type="FunFam" id="1.10.287.950:FF:000001">
    <property type="entry name" value="Methyl-accepting chemotaxis sensory transducer"/>
    <property type="match status" value="1"/>
</dbReference>
<dbReference type="Proteomes" id="UP000006695">
    <property type="component" value="Chromosome"/>
</dbReference>
<evidence type="ECO:0000313" key="8">
    <source>
        <dbReference type="EMBL" id="ABQ24691.1"/>
    </source>
</evidence>
<dbReference type="RefSeq" id="WP_011937416.1">
    <property type="nucleotide sequence ID" value="NC_009483.1"/>
</dbReference>
<keyword evidence="5" id="KW-1133">Transmembrane helix</keyword>
<name>A5GCK0_GEOUR</name>
<accession>A5GCK0</accession>
<dbReference type="CDD" id="cd11386">
    <property type="entry name" value="MCP_signal"/>
    <property type="match status" value="1"/>
</dbReference>
<dbReference type="GO" id="GO:0006935">
    <property type="term" value="P:chemotaxis"/>
    <property type="evidence" value="ECO:0007669"/>
    <property type="project" value="InterPro"/>
</dbReference>
<dbReference type="InterPro" id="IPR004089">
    <property type="entry name" value="MCPsignal_dom"/>
</dbReference>
<feature type="domain" description="Methyl-accepting transducer" evidence="6">
    <location>
        <begin position="558"/>
        <end position="794"/>
    </location>
</feature>
<sequence length="830" mass="88252">MTIKAKLYANMLITITGILVIGGFSLAGMKFVQSKLSVLTEQSTPYQLKTIDLQRALQEHTSSLIKLATATSMADYNATKNDAEKTLAEIKTVSNDLAGFKSSNGEDRSNSSAQELEVITVELFKTTQERLLAEEAGKAADALMKKKLLDISRKLRDMDNTMKSVQKNSMHQLSKSNDSVKTITQKVKNVQGATNSLNDVKVAVLEVSAADSKTALAVAKSHFTVASRLVTQSVLVKNDKGGGIGKELTEGIGEVTKRVASSQGLLDLKGAILVTPDDETKKKFNQTLAFVNQKLAQLSVLMGDAVEKSTEDFSSENTKFDSSLTGASSAGDIMASTSDLIALGSDVSRLINDLFSAGTIQELEAIKADLVHKFDNANAIQKKVASVSGARRNSGQTVRLAGVSGSLTEIKGLLLAKDGVAEKLARVLKVKTQAQSLNTKLKDLVAKQREEGKRGVTSAQAEQEKAVKSVNRVFKTNITSVSVIALIVLVLGIVFSTGLAKSITAPIRELTSISEKFGNGDFSSSLDEKRKDEFGTLAVHFNQATAKLKEITSQIREAIGNLAYSSSSLTATAEELSAGARQQATQTDQSASAMIEMSQTIQDVARNAHETAAETKNSLTLASDGQKIVGETVRGMEEIAASVKETADTVKLLGENSTRIGSVVDVINEIADQTNLLALNAAIEAARAGEAGRGFAVVADEVRKLAEKTGESTREIAEMVAQIQASTQKSVRAMEKGTAKVEEGMLRATEANLALESIVGASDKGVAMVQTIATAAEEQSAVAAEVSTSMEHIATITRSAEMSTGEITRAAEELNRLAGDLNRMAGWFKM</sequence>
<reference evidence="8 9" key="1">
    <citation type="submission" date="2007-05" db="EMBL/GenBank/DDBJ databases">
        <title>Complete sequence of Geobacter uraniireducens Rf4.</title>
        <authorList>
            <consortium name="US DOE Joint Genome Institute"/>
            <person name="Copeland A."/>
            <person name="Lucas S."/>
            <person name="Lapidus A."/>
            <person name="Barry K."/>
            <person name="Detter J.C."/>
            <person name="Glavina del Rio T."/>
            <person name="Hammon N."/>
            <person name="Israni S."/>
            <person name="Dalin E."/>
            <person name="Tice H."/>
            <person name="Pitluck S."/>
            <person name="Chertkov O."/>
            <person name="Brettin T."/>
            <person name="Bruce D."/>
            <person name="Han C."/>
            <person name="Schmutz J."/>
            <person name="Larimer F."/>
            <person name="Land M."/>
            <person name="Hauser L."/>
            <person name="Kyrpides N."/>
            <person name="Mikhailova N."/>
            <person name="Shelobolina E."/>
            <person name="Aklujkar M."/>
            <person name="Lovley D."/>
            <person name="Richardson P."/>
        </authorList>
    </citation>
    <scope>NUCLEOTIDE SEQUENCE [LARGE SCALE GENOMIC DNA]</scope>
    <source>
        <strain evidence="8 9">Rf4</strain>
    </source>
</reference>
<feature type="domain" description="HAMP" evidence="7">
    <location>
        <begin position="501"/>
        <end position="553"/>
    </location>
</feature>
<evidence type="ECO:0000259" key="7">
    <source>
        <dbReference type="PROSITE" id="PS50885"/>
    </source>
</evidence>
<evidence type="ECO:0000256" key="5">
    <source>
        <dbReference type="SAM" id="Phobius"/>
    </source>
</evidence>
<proteinExistence type="inferred from homology"/>
<dbReference type="InterPro" id="IPR003660">
    <property type="entry name" value="HAMP_dom"/>
</dbReference>
<feature type="transmembrane region" description="Helical" evidence="5">
    <location>
        <begin position="7"/>
        <end position="29"/>
    </location>
</feature>